<accession>A0AAE0YQ26</accession>
<evidence type="ECO:0000313" key="1">
    <source>
        <dbReference type="EMBL" id="KAK3753904.1"/>
    </source>
</evidence>
<organism evidence="1 2">
    <name type="scientific">Elysia crispata</name>
    <name type="common">lettuce slug</name>
    <dbReference type="NCBI Taxonomy" id="231223"/>
    <lineage>
        <taxon>Eukaryota</taxon>
        <taxon>Metazoa</taxon>
        <taxon>Spiralia</taxon>
        <taxon>Lophotrochozoa</taxon>
        <taxon>Mollusca</taxon>
        <taxon>Gastropoda</taxon>
        <taxon>Heterobranchia</taxon>
        <taxon>Euthyneura</taxon>
        <taxon>Panpulmonata</taxon>
        <taxon>Sacoglossa</taxon>
        <taxon>Placobranchoidea</taxon>
        <taxon>Plakobranchidae</taxon>
        <taxon>Elysia</taxon>
    </lineage>
</organism>
<gene>
    <name evidence="1" type="ORF">RRG08_006288</name>
</gene>
<sequence length="272" mass="30732">MVRFIHEDTKRGLEAVELATEGLLATNRCGLQGKLKMWCLQFMLIPKLLWPLLVYEICSITVEAIEVKINKFTRIWLGVPPGLTGVAMFCSKVKLRLPLKSISEEYECGKARLLSVLEDSEDPVVKTDHKDGTAKGETTLIKTNALIFTEGGANSWHGRPVRTTNQIKCLLDGCDVWDVSADLPEWDSHPSIIKERRLRPDIVIHSTSTQQLIMVEPTVPFENRMEEAHIYKREKYQNLTKELENAGYKAVMMLIEIGARGFVGSSVYDLLT</sequence>
<dbReference type="AlphaFoldDB" id="A0AAE0YQ26"/>
<name>A0AAE0YQ26_9GAST</name>
<reference evidence="1" key="1">
    <citation type="journal article" date="2023" name="G3 (Bethesda)">
        <title>A reference genome for the long-term kleptoplast-retaining sea slug Elysia crispata morphotype clarki.</title>
        <authorList>
            <person name="Eastman K.E."/>
            <person name="Pendleton A.L."/>
            <person name="Shaikh M.A."/>
            <person name="Suttiyut T."/>
            <person name="Ogas R."/>
            <person name="Tomko P."/>
            <person name="Gavelis G."/>
            <person name="Widhalm J.R."/>
            <person name="Wisecaver J.H."/>
        </authorList>
    </citation>
    <scope>NUCLEOTIDE SEQUENCE</scope>
    <source>
        <strain evidence="1">ECLA1</strain>
    </source>
</reference>
<comment type="caution">
    <text evidence="1">The sequence shown here is derived from an EMBL/GenBank/DDBJ whole genome shotgun (WGS) entry which is preliminary data.</text>
</comment>
<protein>
    <submittedName>
        <fullName evidence="1">Uncharacterized protein</fullName>
    </submittedName>
</protein>
<dbReference type="Proteomes" id="UP001283361">
    <property type="component" value="Unassembled WGS sequence"/>
</dbReference>
<proteinExistence type="predicted"/>
<keyword evidence="2" id="KW-1185">Reference proteome</keyword>
<dbReference type="EMBL" id="JAWDGP010005687">
    <property type="protein sequence ID" value="KAK3753904.1"/>
    <property type="molecule type" value="Genomic_DNA"/>
</dbReference>
<evidence type="ECO:0000313" key="2">
    <source>
        <dbReference type="Proteomes" id="UP001283361"/>
    </source>
</evidence>